<feature type="compositionally biased region" description="Basic and acidic residues" evidence="1">
    <location>
        <begin position="152"/>
        <end position="166"/>
    </location>
</feature>
<feature type="compositionally biased region" description="Polar residues" evidence="1">
    <location>
        <begin position="98"/>
        <end position="109"/>
    </location>
</feature>
<evidence type="ECO:0000256" key="1">
    <source>
        <dbReference type="SAM" id="MobiDB-lite"/>
    </source>
</evidence>
<dbReference type="OrthoDB" id="2564483at2759"/>
<dbReference type="InParanoid" id="A0A1Y2AU93"/>
<feature type="compositionally biased region" description="Basic and acidic residues" evidence="1">
    <location>
        <begin position="127"/>
        <end position="143"/>
    </location>
</feature>
<gene>
    <name evidence="2" type="ORF">BCR39DRAFT_269445</name>
</gene>
<feature type="region of interest" description="Disordered" evidence="1">
    <location>
        <begin position="98"/>
        <end position="197"/>
    </location>
</feature>
<organism evidence="2 3">
    <name type="scientific">Naematelia encephala</name>
    <dbReference type="NCBI Taxonomy" id="71784"/>
    <lineage>
        <taxon>Eukaryota</taxon>
        <taxon>Fungi</taxon>
        <taxon>Dikarya</taxon>
        <taxon>Basidiomycota</taxon>
        <taxon>Agaricomycotina</taxon>
        <taxon>Tremellomycetes</taxon>
        <taxon>Tremellales</taxon>
        <taxon>Naemateliaceae</taxon>
        <taxon>Naematelia</taxon>
    </lineage>
</organism>
<dbReference type="EMBL" id="MCFC01000050">
    <property type="protein sequence ID" value="ORY26129.1"/>
    <property type="molecule type" value="Genomic_DNA"/>
</dbReference>
<proteinExistence type="predicted"/>
<feature type="region of interest" description="Disordered" evidence="1">
    <location>
        <begin position="1"/>
        <end position="63"/>
    </location>
</feature>
<comment type="caution">
    <text evidence="2">The sequence shown here is derived from an EMBL/GenBank/DDBJ whole genome shotgun (WGS) entry which is preliminary data.</text>
</comment>
<dbReference type="AlphaFoldDB" id="A0A1Y2AU93"/>
<name>A0A1Y2AU93_9TREE</name>
<feature type="compositionally biased region" description="Polar residues" evidence="1">
    <location>
        <begin position="7"/>
        <end position="19"/>
    </location>
</feature>
<protein>
    <submittedName>
        <fullName evidence="2">Uncharacterized protein</fullName>
    </submittedName>
</protein>
<dbReference type="Proteomes" id="UP000193986">
    <property type="component" value="Unassembled WGS sequence"/>
</dbReference>
<evidence type="ECO:0000313" key="3">
    <source>
        <dbReference type="Proteomes" id="UP000193986"/>
    </source>
</evidence>
<reference evidence="2 3" key="1">
    <citation type="submission" date="2016-07" db="EMBL/GenBank/DDBJ databases">
        <title>Pervasive Adenine N6-methylation of Active Genes in Fungi.</title>
        <authorList>
            <consortium name="DOE Joint Genome Institute"/>
            <person name="Mondo S.J."/>
            <person name="Dannebaum R.O."/>
            <person name="Kuo R.C."/>
            <person name="Labutti K."/>
            <person name="Haridas S."/>
            <person name="Kuo A."/>
            <person name="Salamov A."/>
            <person name="Ahrendt S.R."/>
            <person name="Lipzen A."/>
            <person name="Sullivan W."/>
            <person name="Andreopoulos W.B."/>
            <person name="Clum A."/>
            <person name="Lindquist E."/>
            <person name="Daum C."/>
            <person name="Ramamoorthy G.K."/>
            <person name="Gryganskyi A."/>
            <person name="Culley D."/>
            <person name="Magnuson J.K."/>
            <person name="James T.Y."/>
            <person name="O'Malley M.A."/>
            <person name="Stajich J.E."/>
            <person name="Spatafora J.W."/>
            <person name="Visel A."/>
            <person name="Grigoriev I.V."/>
        </authorList>
    </citation>
    <scope>NUCLEOTIDE SEQUENCE [LARGE SCALE GENOMIC DNA]</scope>
    <source>
        <strain evidence="2 3">68-887.2</strain>
    </source>
</reference>
<accession>A0A1Y2AU93</accession>
<sequence length="214" mass="23652">MVKSHRSPSTFFHQWPTTPSHHDHSQKQKPLHNIAGTPGSPFSLDPFGSQVTLPEPIRSSRPNSITSATQLVHGSSTTPKIVLASPSTSTIHYLFPSSETRSNLSTSTTERPKSVRAKSRPPITARRSFEQVEKEKTAQRKILEGSFPLPPSRREPEAKASERYREPLGSAKRVPSGTLSNMPTLKRQPSMADLGKAKGMKVDIERVRLTIVQS</sequence>
<evidence type="ECO:0000313" key="2">
    <source>
        <dbReference type="EMBL" id="ORY26129.1"/>
    </source>
</evidence>
<keyword evidence="3" id="KW-1185">Reference proteome</keyword>